<keyword evidence="5 8" id="KW-0411">Iron-sulfur</keyword>
<sequence>MPAWNEAQAAEIMHRHDGREGALLPILHDVQATFGHVPAEAIPFIAQVLNLTRAEVQGVVSFYHDFRERPAGRHVLKICRAESCQAMNSEALAEQVLKHFGLTWGETTPDGRLTIEPTYCLGLCACSPSALLDSEPMARLDATCIEEIAREVGR</sequence>
<evidence type="ECO:0000256" key="7">
    <source>
        <dbReference type="ARBA" id="ARBA00047712"/>
    </source>
</evidence>
<name>A0A1T4PPJ1_9HYPH</name>
<comment type="similarity">
    <text evidence="1">Belongs to the complex I 24 kDa subunit family.</text>
</comment>
<evidence type="ECO:0000256" key="2">
    <source>
        <dbReference type="ARBA" id="ARBA00022714"/>
    </source>
</evidence>
<dbReference type="InterPro" id="IPR036249">
    <property type="entry name" value="Thioredoxin-like_sf"/>
</dbReference>
<dbReference type="Gene3D" id="1.10.10.1590">
    <property type="entry name" value="NADH-quinone oxidoreductase subunit E"/>
    <property type="match status" value="1"/>
</dbReference>
<dbReference type="InterPro" id="IPR028431">
    <property type="entry name" value="NADP_DH_HndA-like"/>
</dbReference>
<dbReference type="InterPro" id="IPR002023">
    <property type="entry name" value="NuoE-like"/>
</dbReference>
<dbReference type="OrthoDB" id="9807941at2"/>
<evidence type="ECO:0000256" key="4">
    <source>
        <dbReference type="ARBA" id="ARBA00023004"/>
    </source>
</evidence>
<dbReference type="PANTHER" id="PTHR43342">
    <property type="entry name" value="NADH-QUINONE OXIDOREDUCTASE, E SUBUNIT"/>
    <property type="match status" value="1"/>
</dbReference>
<dbReference type="GO" id="GO:0046872">
    <property type="term" value="F:metal ion binding"/>
    <property type="evidence" value="ECO:0007669"/>
    <property type="project" value="UniProtKB-KW"/>
</dbReference>
<keyword evidence="10" id="KW-1185">Reference proteome</keyword>
<dbReference type="InterPro" id="IPR041921">
    <property type="entry name" value="NuoE_N"/>
</dbReference>
<evidence type="ECO:0000313" key="9">
    <source>
        <dbReference type="EMBL" id="SJZ93166.1"/>
    </source>
</evidence>
<dbReference type="Gene3D" id="3.40.30.10">
    <property type="entry name" value="Glutaredoxin"/>
    <property type="match status" value="1"/>
</dbReference>
<dbReference type="RefSeq" id="WP_085934566.1">
    <property type="nucleotide sequence ID" value="NZ_FUWJ01000002.1"/>
</dbReference>
<dbReference type="EMBL" id="FUWJ01000002">
    <property type="protein sequence ID" value="SJZ93166.1"/>
    <property type="molecule type" value="Genomic_DNA"/>
</dbReference>
<feature type="binding site" evidence="8">
    <location>
        <position position="120"/>
    </location>
    <ligand>
        <name>[2Fe-2S] cluster</name>
        <dbReference type="ChEBI" id="CHEBI:190135"/>
    </ligand>
</feature>
<dbReference type="FunFam" id="1.10.10.1590:FF:000001">
    <property type="entry name" value="NADH-quinone oxidoreductase subunit E"/>
    <property type="match status" value="1"/>
</dbReference>
<comment type="catalytic activity">
    <reaction evidence="7">
        <text>a quinone + NADH + 5 H(+)(in) = a quinol + NAD(+) + 4 H(+)(out)</text>
        <dbReference type="Rhea" id="RHEA:57888"/>
        <dbReference type="ChEBI" id="CHEBI:15378"/>
        <dbReference type="ChEBI" id="CHEBI:24646"/>
        <dbReference type="ChEBI" id="CHEBI:57540"/>
        <dbReference type="ChEBI" id="CHEBI:57945"/>
        <dbReference type="ChEBI" id="CHEBI:132124"/>
    </reaction>
</comment>
<keyword evidence="3 8" id="KW-0479">Metal-binding</keyword>
<protein>
    <submittedName>
        <fullName evidence="9">Formate dehydrogenase gamma subunit</fullName>
    </submittedName>
</protein>
<dbReference type="AlphaFoldDB" id="A0A1T4PPJ1"/>
<feature type="binding site" evidence="8">
    <location>
        <position position="79"/>
    </location>
    <ligand>
        <name>[2Fe-2S] cluster</name>
        <dbReference type="ChEBI" id="CHEBI:190135"/>
    </ligand>
</feature>
<evidence type="ECO:0000313" key="10">
    <source>
        <dbReference type="Proteomes" id="UP000190092"/>
    </source>
</evidence>
<feature type="binding site" evidence="8">
    <location>
        <position position="84"/>
    </location>
    <ligand>
        <name>[2Fe-2S] cluster</name>
        <dbReference type="ChEBI" id="CHEBI:190135"/>
    </ligand>
</feature>
<dbReference type="SUPFAM" id="SSF52833">
    <property type="entry name" value="Thioredoxin-like"/>
    <property type="match status" value="1"/>
</dbReference>
<dbReference type="PANTHER" id="PTHR43342:SF1">
    <property type="entry name" value="BIFURCATING [FEFE] HYDROGENASE GAMMA SUBUNIT"/>
    <property type="match status" value="1"/>
</dbReference>
<dbReference type="STRING" id="225324.SAMN02745126_02930"/>
<dbReference type="GO" id="GO:0016491">
    <property type="term" value="F:oxidoreductase activity"/>
    <property type="evidence" value="ECO:0007669"/>
    <property type="project" value="InterPro"/>
</dbReference>
<dbReference type="CDD" id="cd03081">
    <property type="entry name" value="TRX_Fd_NuoE_FDH_gamma"/>
    <property type="match status" value="1"/>
</dbReference>
<dbReference type="Proteomes" id="UP000190092">
    <property type="component" value="Unassembled WGS sequence"/>
</dbReference>
<feature type="binding site" evidence="8">
    <location>
        <position position="124"/>
    </location>
    <ligand>
        <name>[2Fe-2S] cluster</name>
        <dbReference type="ChEBI" id="CHEBI:190135"/>
    </ligand>
</feature>
<dbReference type="NCBIfam" id="NF004638">
    <property type="entry name" value="PRK05988.1"/>
    <property type="match status" value="1"/>
</dbReference>
<evidence type="ECO:0000256" key="5">
    <source>
        <dbReference type="ARBA" id="ARBA00023014"/>
    </source>
</evidence>
<dbReference type="PIRSF" id="PIRSF000216">
    <property type="entry name" value="NADH_DH_24kDa"/>
    <property type="match status" value="1"/>
</dbReference>
<dbReference type="Pfam" id="PF01257">
    <property type="entry name" value="2Fe-2S_thioredx"/>
    <property type="match status" value="1"/>
</dbReference>
<evidence type="ECO:0000256" key="8">
    <source>
        <dbReference type="PIRSR" id="PIRSR000216-1"/>
    </source>
</evidence>
<dbReference type="GO" id="GO:0051537">
    <property type="term" value="F:2 iron, 2 sulfur cluster binding"/>
    <property type="evidence" value="ECO:0007669"/>
    <property type="project" value="UniProtKB-KW"/>
</dbReference>
<comment type="cofactor">
    <cofactor evidence="6">
        <name>[2Fe-2S] cluster</name>
        <dbReference type="ChEBI" id="CHEBI:190135"/>
    </cofactor>
</comment>
<organism evidence="9 10">
    <name type="scientific">Enhydrobacter aerosaccus</name>
    <dbReference type="NCBI Taxonomy" id="225324"/>
    <lineage>
        <taxon>Bacteria</taxon>
        <taxon>Pseudomonadati</taxon>
        <taxon>Pseudomonadota</taxon>
        <taxon>Alphaproteobacteria</taxon>
        <taxon>Hyphomicrobiales</taxon>
        <taxon>Enhydrobacter</taxon>
    </lineage>
</organism>
<evidence type="ECO:0000256" key="1">
    <source>
        <dbReference type="ARBA" id="ARBA00010643"/>
    </source>
</evidence>
<reference evidence="10" key="1">
    <citation type="submission" date="2017-02" db="EMBL/GenBank/DDBJ databases">
        <authorList>
            <person name="Varghese N."/>
            <person name="Submissions S."/>
        </authorList>
    </citation>
    <scope>NUCLEOTIDE SEQUENCE [LARGE SCALE GENOMIC DNA]</scope>
    <source>
        <strain evidence="10">ATCC 27094</strain>
    </source>
</reference>
<evidence type="ECO:0000256" key="6">
    <source>
        <dbReference type="ARBA" id="ARBA00034078"/>
    </source>
</evidence>
<comment type="cofactor">
    <cofactor evidence="8">
        <name>[2Fe-2S] cluster</name>
        <dbReference type="ChEBI" id="CHEBI:190135"/>
    </cofactor>
    <text evidence="8">Binds 1 [2Fe-2S] cluster.</text>
</comment>
<keyword evidence="4 8" id="KW-0408">Iron</keyword>
<proteinExistence type="inferred from homology"/>
<accession>A0A1T4PPJ1</accession>
<gene>
    <name evidence="9" type="ORF">SAMN02745126_02930</name>
</gene>
<evidence type="ECO:0000256" key="3">
    <source>
        <dbReference type="ARBA" id="ARBA00022723"/>
    </source>
</evidence>
<keyword evidence="2 8" id="KW-0001">2Fe-2S</keyword>